<keyword evidence="3" id="KW-1185">Reference proteome</keyword>
<dbReference type="InterPro" id="IPR029058">
    <property type="entry name" value="AB_hydrolase_fold"/>
</dbReference>
<keyword evidence="2" id="KW-0378">Hydrolase</keyword>
<protein>
    <recommendedName>
        <fullName evidence="2">Carboxypeptidase</fullName>
        <ecNumber evidence="2">3.4.16.-</ecNumber>
    </recommendedName>
</protein>
<dbReference type="PROSITE" id="PS00131">
    <property type="entry name" value="CARBOXYPEPT_SER_SER"/>
    <property type="match status" value="1"/>
</dbReference>
<dbReference type="RefSeq" id="XP_029117610.1">
    <property type="nucleotide sequence ID" value="XM_029261777.1"/>
</dbReference>
<gene>
    <name evidence="4" type="primary">LOC105034938</name>
</gene>
<organism evidence="3 4">
    <name type="scientific">Elaeis guineensis var. tenera</name>
    <name type="common">Oil palm</name>
    <dbReference type="NCBI Taxonomy" id="51953"/>
    <lineage>
        <taxon>Eukaryota</taxon>
        <taxon>Viridiplantae</taxon>
        <taxon>Streptophyta</taxon>
        <taxon>Embryophyta</taxon>
        <taxon>Tracheophyta</taxon>
        <taxon>Spermatophyta</taxon>
        <taxon>Magnoliopsida</taxon>
        <taxon>Liliopsida</taxon>
        <taxon>Arecaceae</taxon>
        <taxon>Arecoideae</taxon>
        <taxon>Cocoseae</taxon>
        <taxon>Elaeidinae</taxon>
        <taxon>Elaeis</taxon>
    </lineage>
</organism>
<name>A0A8N4ERH6_ELAGV</name>
<evidence type="ECO:0000256" key="2">
    <source>
        <dbReference type="RuleBase" id="RU361156"/>
    </source>
</evidence>
<dbReference type="PANTHER" id="PTHR11802">
    <property type="entry name" value="SERINE PROTEASE FAMILY S10 SERINE CARBOXYPEPTIDASE"/>
    <property type="match status" value="1"/>
</dbReference>
<accession>A0A8N4ERH6</accession>
<reference evidence="4" key="1">
    <citation type="submission" date="2025-08" db="UniProtKB">
        <authorList>
            <consortium name="RefSeq"/>
        </authorList>
    </citation>
    <scope>IDENTIFICATION</scope>
</reference>
<dbReference type="AlphaFoldDB" id="A0A8N4ERH6"/>
<evidence type="ECO:0000313" key="4">
    <source>
        <dbReference type="RefSeq" id="XP_029117610.1"/>
    </source>
</evidence>
<dbReference type="GO" id="GO:0004185">
    <property type="term" value="F:serine-type carboxypeptidase activity"/>
    <property type="evidence" value="ECO:0007669"/>
    <property type="project" value="UniProtKB-UniRule"/>
</dbReference>
<evidence type="ECO:0000313" key="3">
    <source>
        <dbReference type="Proteomes" id="UP000504607"/>
    </source>
</evidence>
<dbReference type="Pfam" id="PF00450">
    <property type="entry name" value="Peptidase_S10"/>
    <property type="match status" value="1"/>
</dbReference>
<dbReference type="InterPro" id="IPR018202">
    <property type="entry name" value="Ser_caboxypep_ser_AS"/>
</dbReference>
<dbReference type="FunFam" id="3.40.50.1820:FF:000211">
    <property type="entry name" value="Carboxypeptidase"/>
    <property type="match status" value="1"/>
</dbReference>
<dbReference type="GO" id="GO:0006508">
    <property type="term" value="P:proteolysis"/>
    <property type="evidence" value="ECO:0007669"/>
    <property type="project" value="UniProtKB-KW"/>
</dbReference>
<evidence type="ECO:0000256" key="1">
    <source>
        <dbReference type="ARBA" id="ARBA00009431"/>
    </source>
</evidence>
<keyword evidence="2" id="KW-0645">Protease</keyword>
<feature type="signal peptide" evidence="2">
    <location>
        <begin position="1"/>
        <end position="19"/>
    </location>
</feature>
<dbReference type="Proteomes" id="UP000504607">
    <property type="component" value="Unplaced"/>
</dbReference>
<feature type="chain" id="PRO_5035488465" description="Carboxypeptidase" evidence="2">
    <location>
        <begin position="20"/>
        <end position="339"/>
    </location>
</feature>
<dbReference type="PRINTS" id="PR00724">
    <property type="entry name" value="CRBOXYPTASEC"/>
</dbReference>
<dbReference type="EC" id="3.4.16.-" evidence="2"/>
<dbReference type="InterPro" id="IPR001563">
    <property type="entry name" value="Peptidase_S10"/>
</dbReference>
<sequence length="339" mass="38258">MASHRLSCFLSPFIVLVLSQSFLPFLFGASLEHLVSDLPNQPSVEFKQYSGYITLDETKSTNFFYYFVEAEANASSLPITLWLNGGPGCSSVGGGAFSELGPFYPKPNGQGLRRNPFSWNKVANLLFLESPAGVGWSYCDKKRDGYNYDDWQVAKENLAFLRKWFQLFPEYTSHPLFLTGESYAGHYIPQLAWLMVVCKEFNLHGILIGNPLLNYGIDTSATYSFLWSHGVISDETFHGVSRWCDFRYGYMGGEAAVEYEERREGKKEGCISFLASARNEMGSDINIYDVTADVCPPPILHQAIILHKQVRISEHSVLFTTNHQAARATFAISWINHYI</sequence>
<dbReference type="Gene3D" id="3.40.50.1820">
    <property type="entry name" value="alpha/beta hydrolase"/>
    <property type="match status" value="1"/>
</dbReference>
<keyword evidence="2" id="KW-0732">Signal</keyword>
<dbReference type="SUPFAM" id="SSF53474">
    <property type="entry name" value="alpha/beta-Hydrolases"/>
    <property type="match status" value="1"/>
</dbReference>
<keyword evidence="2" id="KW-0121">Carboxypeptidase</keyword>
<proteinExistence type="inferred from homology"/>
<dbReference type="PANTHER" id="PTHR11802:SF20">
    <property type="entry name" value="SERINE CARBOXYPEPTIDASE-LIKE 41-RELATED"/>
    <property type="match status" value="1"/>
</dbReference>
<comment type="similarity">
    <text evidence="1 2">Belongs to the peptidase S10 family.</text>
</comment>
<dbReference type="OrthoDB" id="443318at2759"/>